<evidence type="ECO:0000313" key="3">
    <source>
        <dbReference type="EMBL" id="KAJ3251789.1"/>
    </source>
</evidence>
<reference evidence="3" key="1">
    <citation type="submission" date="2020-05" db="EMBL/GenBank/DDBJ databases">
        <title>Phylogenomic resolution of chytrid fungi.</title>
        <authorList>
            <person name="Stajich J.E."/>
            <person name="Amses K."/>
            <person name="Simmons R."/>
            <person name="Seto K."/>
            <person name="Myers J."/>
            <person name="Bonds A."/>
            <person name="Quandt C.A."/>
            <person name="Barry K."/>
            <person name="Liu P."/>
            <person name="Grigoriev I."/>
            <person name="Longcore J.E."/>
            <person name="James T.Y."/>
        </authorList>
    </citation>
    <scope>NUCLEOTIDE SEQUENCE</scope>
    <source>
        <strain evidence="3">PLAUS21</strain>
    </source>
</reference>
<feature type="non-terminal residue" evidence="3">
    <location>
        <position position="265"/>
    </location>
</feature>
<keyword evidence="4" id="KW-1185">Reference proteome</keyword>
<dbReference type="PROSITE" id="PS00028">
    <property type="entry name" value="ZINC_FINGER_C2H2_1"/>
    <property type="match status" value="1"/>
</dbReference>
<comment type="caution">
    <text evidence="3">The sequence shown here is derived from an EMBL/GenBank/DDBJ whole genome shotgun (WGS) entry which is preliminary data.</text>
</comment>
<dbReference type="Proteomes" id="UP001210925">
    <property type="component" value="Unassembled WGS sequence"/>
</dbReference>
<gene>
    <name evidence="3" type="ORF">HK103_002066</name>
</gene>
<organism evidence="3 4">
    <name type="scientific">Boothiomyces macroporosus</name>
    <dbReference type="NCBI Taxonomy" id="261099"/>
    <lineage>
        <taxon>Eukaryota</taxon>
        <taxon>Fungi</taxon>
        <taxon>Fungi incertae sedis</taxon>
        <taxon>Chytridiomycota</taxon>
        <taxon>Chytridiomycota incertae sedis</taxon>
        <taxon>Chytridiomycetes</taxon>
        <taxon>Rhizophydiales</taxon>
        <taxon>Terramycetaceae</taxon>
        <taxon>Boothiomyces</taxon>
    </lineage>
</organism>
<proteinExistence type="predicted"/>
<sequence length="265" mass="30438">QPSGDFQRLIKDLQTTEKLLSLENYSNVTLEELNDYLRNHPIDNSHFGLLRHFYIDSEINRLVPARMVVYGREIVVGKIAGLLDKWITWNSEIGGRMTPSQGAFILGTRRDVRMPDVGYTPISTHRNLNEQQKWTYQGISFSPTFVVEIDTLTGSGSQRSELHRKMIVDYFPHKNAVTGDVDVSADDSWRNLSGDDILPGFVVESLDLDLVLNQQPGSSSEDELEEPEYCRRCNLEFKKDSEMAKHAEWHRSQAQKAKFLRNQQH</sequence>
<dbReference type="InterPro" id="IPR013087">
    <property type="entry name" value="Znf_C2H2_type"/>
</dbReference>
<evidence type="ECO:0000256" key="1">
    <source>
        <dbReference type="SAM" id="MobiDB-lite"/>
    </source>
</evidence>
<protein>
    <recommendedName>
        <fullName evidence="2">C2H2-type domain-containing protein</fullName>
    </recommendedName>
</protein>
<feature type="domain" description="C2H2-type" evidence="2">
    <location>
        <begin position="230"/>
        <end position="250"/>
    </location>
</feature>
<feature type="region of interest" description="Disordered" evidence="1">
    <location>
        <begin position="244"/>
        <end position="265"/>
    </location>
</feature>
<accession>A0AAD5UA10</accession>
<dbReference type="EMBL" id="JADGKB010000167">
    <property type="protein sequence ID" value="KAJ3251789.1"/>
    <property type="molecule type" value="Genomic_DNA"/>
</dbReference>
<dbReference type="Gene3D" id="3.90.1570.10">
    <property type="entry name" value="tt1808, chain A"/>
    <property type="match status" value="1"/>
</dbReference>
<dbReference type="InterPro" id="IPR012296">
    <property type="entry name" value="Nuclease_put_TT1808"/>
</dbReference>
<evidence type="ECO:0000259" key="2">
    <source>
        <dbReference type="PROSITE" id="PS00028"/>
    </source>
</evidence>
<dbReference type="AlphaFoldDB" id="A0AAD5UA10"/>
<name>A0AAD5UA10_9FUNG</name>
<evidence type="ECO:0000313" key="4">
    <source>
        <dbReference type="Proteomes" id="UP001210925"/>
    </source>
</evidence>